<gene>
    <name evidence="5" type="ORF">niasHT_019606</name>
</gene>
<feature type="compositionally biased region" description="Basic and acidic residues" evidence="3">
    <location>
        <begin position="356"/>
        <end position="369"/>
    </location>
</feature>
<feature type="compositionally biased region" description="Basic and acidic residues" evidence="3">
    <location>
        <begin position="377"/>
        <end position="386"/>
    </location>
</feature>
<comment type="caution">
    <text evidence="5">The sequence shown here is derived from an EMBL/GenBank/DDBJ whole genome shotgun (WGS) entry which is preliminary data.</text>
</comment>
<feature type="region of interest" description="Disordered" evidence="3">
    <location>
        <begin position="311"/>
        <end position="438"/>
    </location>
</feature>
<name>A0ABD2L829_9BILA</name>
<keyword evidence="2" id="KW-0539">Nucleus</keyword>
<evidence type="ECO:0000256" key="3">
    <source>
        <dbReference type="SAM" id="MobiDB-lite"/>
    </source>
</evidence>
<dbReference type="InterPro" id="IPR012935">
    <property type="entry name" value="NuBaID_N"/>
</dbReference>
<dbReference type="PANTHER" id="PTHR15835">
    <property type="entry name" value="NUCLEAR-INTERACTING PARTNER OF ALK"/>
    <property type="match status" value="1"/>
</dbReference>
<evidence type="ECO:0000259" key="4">
    <source>
        <dbReference type="Pfam" id="PF07967"/>
    </source>
</evidence>
<dbReference type="GO" id="GO:0005634">
    <property type="term" value="C:nucleus"/>
    <property type="evidence" value="ECO:0007669"/>
    <property type="project" value="UniProtKB-SubCell"/>
</dbReference>
<dbReference type="EMBL" id="JBICBT010000507">
    <property type="protein sequence ID" value="KAL3111376.1"/>
    <property type="molecule type" value="Genomic_DNA"/>
</dbReference>
<feature type="compositionally biased region" description="Acidic residues" evidence="3">
    <location>
        <begin position="344"/>
        <end position="355"/>
    </location>
</feature>
<feature type="domain" description="C3HC-type" evidence="4">
    <location>
        <begin position="58"/>
        <end position="145"/>
    </location>
</feature>
<proteinExistence type="predicted"/>
<evidence type="ECO:0000256" key="1">
    <source>
        <dbReference type="ARBA" id="ARBA00004123"/>
    </source>
</evidence>
<reference evidence="5 6" key="1">
    <citation type="submission" date="2024-10" db="EMBL/GenBank/DDBJ databases">
        <authorList>
            <person name="Kim D."/>
        </authorList>
    </citation>
    <scope>NUCLEOTIDE SEQUENCE [LARGE SCALE GENOMIC DNA]</scope>
    <source>
        <strain evidence="5">BH-2024</strain>
    </source>
</reference>
<dbReference type="Proteomes" id="UP001620626">
    <property type="component" value="Unassembled WGS sequence"/>
</dbReference>
<dbReference type="PANTHER" id="PTHR15835:SF6">
    <property type="entry name" value="ZINC FINGER C3HC-TYPE PROTEIN 1"/>
    <property type="match status" value="1"/>
</dbReference>
<evidence type="ECO:0000313" key="6">
    <source>
        <dbReference type="Proteomes" id="UP001620626"/>
    </source>
</evidence>
<protein>
    <recommendedName>
        <fullName evidence="4">C3HC-type domain-containing protein</fullName>
    </recommendedName>
</protein>
<comment type="subcellular location">
    <subcellularLocation>
        <location evidence="1">Nucleus</location>
    </subcellularLocation>
</comment>
<organism evidence="5 6">
    <name type="scientific">Heterodera trifolii</name>
    <dbReference type="NCBI Taxonomy" id="157864"/>
    <lineage>
        <taxon>Eukaryota</taxon>
        <taxon>Metazoa</taxon>
        <taxon>Ecdysozoa</taxon>
        <taxon>Nematoda</taxon>
        <taxon>Chromadorea</taxon>
        <taxon>Rhabditida</taxon>
        <taxon>Tylenchina</taxon>
        <taxon>Tylenchomorpha</taxon>
        <taxon>Tylenchoidea</taxon>
        <taxon>Heteroderidae</taxon>
        <taxon>Heteroderinae</taxon>
        <taxon>Heterodera</taxon>
    </lineage>
</organism>
<evidence type="ECO:0000313" key="5">
    <source>
        <dbReference type="EMBL" id="KAL3111376.1"/>
    </source>
</evidence>
<sequence length="438" mass="48373">MTKRKADSDIECNTLVKTLHRSISDFLARNDAVNGNDGGANVGSSSAELALNDEKSWANYRRRLATFDVASRIAKPKEISPVVCARHGWKNVGEEFLQCDDCGKVLYIKLPGDEVSNRVLNHCIRHIQRKLVEAHTVICPWRISPGLNTSATYDITARYHQLADSGQPELPLADNVLDEALADKFGVQSRFFLALAIFGWLPMSKQATNDAEMNKPQPNFHCPLCGRHLCASVFSNDNPLDPREQHQHYCPVVEDSVSPLWRECLQNVHQLKKRESLIPSMRNVKSMLKRLFGGGGVENGGKVSATKMAVTAQNDGPSRNHLMDIVGSEEEETVKKKKRKLNEDNNDEGNNDQEEESGKKARVVEESGKGIEGMEESGEKEGRDVVEVNGLGKETTGEAMGEEGKEATRGETVSDVPATIENGNGHDQAEEEQQTKAD</sequence>
<accession>A0ABD2L829</accession>
<keyword evidence="6" id="KW-1185">Reference proteome</keyword>
<dbReference type="AlphaFoldDB" id="A0ABD2L829"/>
<evidence type="ECO:0000256" key="2">
    <source>
        <dbReference type="ARBA" id="ARBA00023242"/>
    </source>
</evidence>
<dbReference type="Pfam" id="PF07967">
    <property type="entry name" value="zf-C3HC"/>
    <property type="match status" value="1"/>
</dbReference>